<dbReference type="HAMAP" id="MF_00358">
    <property type="entry name" value="Ribosomal_bS21"/>
    <property type="match status" value="1"/>
</dbReference>
<comment type="similarity">
    <text evidence="1 5 6">Belongs to the bacterial ribosomal protein bS21 family.</text>
</comment>
<dbReference type="Proteomes" id="UP000509549">
    <property type="component" value="Chromosome"/>
</dbReference>
<reference evidence="7 8" key="1">
    <citation type="submission" date="2020-04" db="EMBL/GenBank/DDBJ databases">
        <authorList>
            <person name="Graf S J."/>
        </authorList>
    </citation>
    <scope>NUCLEOTIDE SEQUENCE [LARGE SCALE GENOMIC DNA]</scope>
    <source>
        <strain evidence="7">1</strain>
    </source>
</reference>
<dbReference type="PRINTS" id="PR00976">
    <property type="entry name" value="RIBOSOMALS21"/>
</dbReference>
<keyword evidence="3 5" id="KW-0687">Ribonucleoprotein</keyword>
<evidence type="ECO:0000256" key="5">
    <source>
        <dbReference type="HAMAP-Rule" id="MF_00358"/>
    </source>
</evidence>
<dbReference type="PANTHER" id="PTHR21109:SF22">
    <property type="entry name" value="SMALL RIBOSOMAL SUBUNIT PROTEIN BS21"/>
    <property type="match status" value="1"/>
</dbReference>
<dbReference type="InterPro" id="IPR018278">
    <property type="entry name" value="Ribosomal_bS21_CS"/>
</dbReference>
<dbReference type="EMBL" id="LR794158">
    <property type="protein sequence ID" value="CAB3976226.1"/>
    <property type="molecule type" value="Genomic_DNA"/>
</dbReference>
<evidence type="ECO:0000256" key="1">
    <source>
        <dbReference type="ARBA" id="ARBA00006640"/>
    </source>
</evidence>
<dbReference type="GO" id="GO:1990904">
    <property type="term" value="C:ribonucleoprotein complex"/>
    <property type="evidence" value="ECO:0007669"/>
    <property type="project" value="UniProtKB-KW"/>
</dbReference>
<proteinExistence type="inferred from homology"/>
<gene>
    <name evidence="5 7" type="primary">rpsU</name>
    <name evidence="7" type="ORF">ESZ_00002</name>
</gene>
<dbReference type="PANTHER" id="PTHR21109">
    <property type="entry name" value="MITOCHONDRIAL 28S RIBOSOMAL PROTEIN S21"/>
    <property type="match status" value="1"/>
</dbReference>
<dbReference type="KEGG" id="acil:ESZ_00002"/>
<keyword evidence="2 5" id="KW-0689">Ribosomal protein</keyword>
<evidence type="ECO:0000256" key="6">
    <source>
        <dbReference type="RuleBase" id="RU000667"/>
    </source>
</evidence>
<dbReference type="InterPro" id="IPR038380">
    <property type="entry name" value="Ribosomal_bS21_sf"/>
</dbReference>
<organism evidence="7 8">
    <name type="scientific">Candidatus Azoamicus ciliaticola</name>
    <dbReference type="NCBI Taxonomy" id="2652803"/>
    <lineage>
        <taxon>Bacteria</taxon>
        <taxon>Pseudomonadati</taxon>
        <taxon>Pseudomonadota</taxon>
        <taxon>Gammaproteobacteria</taxon>
        <taxon>Candidatus Azoamicaceae</taxon>
        <taxon>Candidatus Azoamicus</taxon>
    </lineage>
</organism>
<dbReference type="Pfam" id="PF01165">
    <property type="entry name" value="Ribosomal_S21"/>
    <property type="match status" value="1"/>
</dbReference>
<dbReference type="RefSeq" id="WP_176604764.1">
    <property type="nucleotide sequence ID" value="NZ_LR794158.1"/>
</dbReference>
<dbReference type="AlphaFoldDB" id="A0A6J5JWG5"/>
<dbReference type="PROSITE" id="PS01181">
    <property type="entry name" value="RIBOSOMAL_S21"/>
    <property type="match status" value="1"/>
</dbReference>
<evidence type="ECO:0000313" key="7">
    <source>
        <dbReference type="EMBL" id="CAB3976226.1"/>
    </source>
</evidence>
<accession>A0A6J5JWG5</accession>
<dbReference type="NCBIfam" id="TIGR00030">
    <property type="entry name" value="S21p"/>
    <property type="match status" value="1"/>
</dbReference>
<sequence>MPSITLKENESLDFAIRRLKRVVEKAGLPKELRKREFYEPPSKIKKRCVSTAKKRMLKKLIRERSFLKKGNKNSRIY</sequence>
<protein>
    <recommendedName>
        <fullName evidence="4 5">Small ribosomal subunit protein bS21</fullName>
    </recommendedName>
</protein>
<evidence type="ECO:0000256" key="2">
    <source>
        <dbReference type="ARBA" id="ARBA00022980"/>
    </source>
</evidence>
<dbReference type="Gene3D" id="1.20.5.1150">
    <property type="entry name" value="Ribosomal protein S8"/>
    <property type="match status" value="1"/>
</dbReference>
<dbReference type="GO" id="GO:0005840">
    <property type="term" value="C:ribosome"/>
    <property type="evidence" value="ECO:0007669"/>
    <property type="project" value="UniProtKB-KW"/>
</dbReference>
<name>A0A6J5JWG5_9GAMM</name>
<dbReference type="GO" id="GO:0006412">
    <property type="term" value="P:translation"/>
    <property type="evidence" value="ECO:0007669"/>
    <property type="project" value="UniProtKB-UniRule"/>
</dbReference>
<evidence type="ECO:0000256" key="3">
    <source>
        <dbReference type="ARBA" id="ARBA00023274"/>
    </source>
</evidence>
<evidence type="ECO:0000313" key="8">
    <source>
        <dbReference type="Proteomes" id="UP000509549"/>
    </source>
</evidence>
<evidence type="ECO:0000256" key="4">
    <source>
        <dbReference type="ARBA" id="ARBA00035135"/>
    </source>
</evidence>
<dbReference type="GO" id="GO:0003735">
    <property type="term" value="F:structural constituent of ribosome"/>
    <property type="evidence" value="ECO:0007669"/>
    <property type="project" value="InterPro"/>
</dbReference>
<keyword evidence="8" id="KW-1185">Reference proteome</keyword>
<dbReference type="InterPro" id="IPR001911">
    <property type="entry name" value="Ribosomal_bS21"/>
</dbReference>